<dbReference type="GeneID" id="75431440"/>
<organism evidence="1 4">
    <name type="scientific">Bacteroides faecis</name>
    <dbReference type="NCBI Taxonomy" id="674529"/>
    <lineage>
        <taxon>Bacteria</taxon>
        <taxon>Pseudomonadati</taxon>
        <taxon>Bacteroidota</taxon>
        <taxon>Bacteroidia</taxon>
        <taxon>Bacteroidales</taxon>
        <taxon>Bacteroidaceae</taxon>
        <taxon>Bacteroides</taxon>
    </lineage>
</organism>
<evidence type="ECO:0000313" key="1">
    <source>
        <dbReference type="EMBL" id="MCS2792116.1"/>
    </source>
</evidence>
<dbReference type="Proteomes" id="UP001060104">
    <property type="component" value="Chromosome"/>
</dbReference>
<evidence type="ECO:0000313" key="2">
    <source>
        <dbReference type="EMBL" id="UVQ76720.1"/>
    </source>
</evidence>
<sequence>MTEEIASIQAPWAMPEMKRPVFKDLTYSIVETGAKSEKMVTKAI</sequence>
<reference evidence="1" key="1">
    <citation type="submission" date="2022-08" db="EMBL/GenBank/DDBJ databases">
        <title>Genome Sequencing of Bacteroides fragilis Group Isolates with Nanopore Technology.</title>
        <authorList>
            <person name="Tisza M.J."/>
            <person name="Smith D."/>
            <person name="Dekker J.P."/>
        </authorList>
    </citation>
    <scope>NUCLEOTIDE SEQUENCE</scope>
    <source>
        <strain evidence="1">BFG-351</strain>
        <strain evidence="2">BFG-527</strain>
    </source>
</reference>
<evidence type="ECO:0000313" key="3">
    <source>
        <dbReference type="Proteomes" id="UP001060104"/>
    </source>
</evidence>
<dbReference type="RefSeq" id="WP_256207740.1">
    <property type="nucleotide sequence ID" value="NZ_CABMFH010000001.1"/>
</dbReference>
<proteinExistence type="predicted"/>
<dbReference type="Proteomes" id="UP001204548">
    <property type="component" value="Unassembled WGS sequence"/>
</dbReference>
<keyword evidence="3" id="KW-1185">Reference proteome</keyword>
<name>A0AAW5NTW1_9BACE</name>
<dbReference type="EMBL" id="CP103141">
    <property type="protein sequence ID" value="UVQ76720.1"/>
    <property type="molecule type" value="Genomic_DNA"/>
</dbReference>
<protein>
    <submittedName>
        <fullName evidence="1">Uncharacterized protein</fullName>
    </submittedName>
</protein>
<gene>
    <name evidence="1" type="ORF">NXW97_08870</name>
    <name evidence="2" type="ORF">NXY30_10260</name>
</gene>
<dbReference type="AlphaFoldDB" id="A0AAW5NTW1"/>
<evidence type="ECO:0000313" key="4">
    <source>
        <dbReference type="Proteomes" id="UP001204548"/>
    </source>
</evidence>
<accession>A0AAW5NTW1</accession>
<dbReference type="EMBL" id="JANUTS010000001">
    <property type="protein sequence ID" value="MCS2792116.1"/>
    <property type="molecule type" value="Genomic_DNA"/>
</dbReference>